<dbReference type="Pfam" id="PF00027">
    <property type="entry name" value="cNMP_binding"/>
    <property type="match status" value="1"/>
</dbReference>
<dbReference type="RefSeq" id="WP_078829873.1">
    <property type="nucleotide sequence ID" value="NZ_FUWH01000001.1"/>
</dbReference>
<sequence length="218" mass="24731">MQIFAAQHSSMNNIGEGGLFQYLCNKGIPVKGKVTNVLLKKGAQLYGPPQRFTNIYEIISGAVKVGRLSPKGEERIYEILAPGEFFGNLAVLGDDFCEFCKTMSATEVRSYDLPFFKHLITHDPVVAAWFYPKIVYRWNKTETLLAYIRSFEPRERIQLLYTDLRKQIFTADNRLVYLNKLLSYTDMADLTATTRQLVADTMKTADKNMMISSAGMIG</sequence>
<evidence type="ECO:0000313" key="2">
    <source>
        <dbReference type="EMBL" id="SJZ38955.1"/>
    </source>
</evidence>
<feature type="domain" description="Cyclic nucleotide-binding" evidence="1">
    <location>
        <begin position="53"/>
        <end position="94"/>
    </location>
</feature>
<evidence type="ECO:0000259" key="1">
    <source>
        <dbReference type="PROSITE" id="PS50042"/>
    </source>
</evidence>
<dbReference type="AlphaFoldDB" id="A0A1T4K9G8"/>
<dbReference type="PROSITE" id="PS50042">
    <property type="entry name" value="CNMP_BINDING_3"/>
    <property type="match status" value="1"/>
</dbReference>
<keyword evidence="3" id="KW-1185">Reference proteome</keyword>
<dbReference type="Proteomes" id="UP000190888">
    <property type="component" value="Unassembled WGS sequence"/>
</dbReference>
<keyword evidence="2" id="KW-0418">Kinase</keyword>
<accession>A0A1T4K9G8</accession>
<dbReference type="STRING" id="413434.SAMN04488132_101544"/>
<dbReference type="SUPFAM" id="SSF51206">
    <property type="entry name" value="cAMP-binding domain-like"/>
    <property type="match status" value="1"/>
</dbReference>
<dbReference type="OrthoDB" id="667966at2"/>
<dbReference type="InterPro" id="IPR000595">
    <property type="entry name" value="cNMP-bd_dom"/>
</dbReference>
<gene>
    <name evidence="2" type="ORF">SAMN04488132_101544</name>
</gene>
<dbReference type="InterPro" id="IPR018490">
    <property type="entry name" value="cNMP-bd_dom_sf"/>
</dbReference>
<protein>
    <submittedName>
        <fullName evidence="2">cAMP-binding domain of CRP or a regulatory subunit of cAMP-dependent protein kinases</fullName>
    </submittedName>
</protein>
<dbReference type="Gene3D" id="2.60.120.10">
    <property type="entry name" value="Jelly Rolls"/>
    <property type="match status" value="1"/>
</dbReference>
<name>A0A1T4K9G8_9BACT</name>
<dbReference type="InterPro" id="IPR014710">
    <property type="entry name" value="RmlC-like_jellyroll"/>
</dbReference>
<dbReference type="GO" id="GO:0016301">
    <property type="term" value="F:kinase activity"/>
    <property type="evidence" value="ECO:0007669"/>
    <property type="project" value="UniProtKB-KW"/>
</dbReference>
<evidence type="ECO:0000313" key="3">
    <source>
        <dbReference type="Proteomes" id="UP000190888"/>
    </source>
</evidence>
<reference evidence="2 3" key="1">
    <citation type="submission" date="2017-02" db="EMBL/GenBank/DDBJ databases">
        <authorList>
            <person name="Peterson S.W."/>
        </authorList>
    </citation>
    <scope>NUCLEOTIDE SEQUENCE [LARGE SCALE GENOMIC DNA]</scope>
    <source>
        <strain evidence="2 3">DSM 22335</strain>
    </source>
</reference>
<dbReference type="CDD" id="cd00038">
    <property type="entry name" value="CAP_ED"/>
    <property type="match status" value="1"/>
</dbReference>
<proteinExistence type="predicted"/>
<keyword evidence="2" id="KW-0808">Transferase</keyword>
<dbReference type="EMBL" id="FUWH01000001">
    <property type="protein sequence ID" value="SJZ38955.1"/>
    <property type="molecule type" value="Genomic_DNA"/>
</dbReference>
<organism evidence="2 3">
    <name type="scientific">Sediminibacterium ginsengisoli</name>
    <dbReference type="NCBI Taxonomy" id="413434"/>
    <lineage>
        <taxon>Bacteria</taxon>
        <taxon>Pseudomonadati</taxon>
        <taxon>Bacteroidota</taxon>
        <taxon>Chitinophagia</taxon>
        <taxon>Chitinophagales</taxon>
        <taxon>Chitinophagaceae</taxon>
        <taxon>Sediminibacterium</taxon>
    </lineage>
</organism>